<accession>A0AAN8V2H3</accession>
<gene>
    <name evidence="2" type="ORF">RJ641_011994</name>
</gene>
<protein>
    <submittedName>
        <fullName evidence="2">Leucine-rich repeat</fullName>
    </submittedName>
</protein>
<dbReference type="PANTHER" id="PTHR13318">
    <property type="entry name" value="PARTNER OF PAIRED, ISOFORM B-RELATED"/>
    <property type="match status" value="1"/>
</dbReference>
<dbReference type="AlphaFoldDB" id="A0AAN8V2H3"/>
<dbReference type="InterPro" id="IPR001611">
    <property type="entry name" value="Leu-rich_rpt"/>
</dbReference>
<dbReference type="Gene3D" id="3.80.10.10">
    <property type="entry name" value="Ribonuclease Inhibitor"/>
    <property type="match status" value="2"/>
</dbReference>
<dbReference type="InterPro" id="IPR006553">
    <property type="entry name" value="Leu-rich_rpt_Cys-con_subtyp"/>
</dbReference>
<dbReference type="PANTHER" id="PTHR13318:SF75">
    <property type="entry name" value="COI1 F-BOX DOMAIN-CONTAINING PROTEIN"/>
    <property type="match status" value="1"/>
</dbReference>
<comment type="caution">
    <text evidence="2">The sequence shown here is derived from an EMBL/GenBank/DDBJ whole genome shotgun (WGS) entry which is preliminary data.</text>
</comment>
<dbReference type="EMBL" id="JBAMMX010000019">
    <property type="protein sequence ID" value="KAK6921487.1"/>
    <property type="molecule type" value="Genomic_DNA"/>
</dbReference>
<sequence>MAVPTGDGEKDMGVCINGALTDDELRAILGKLETDKDKEVFGLVCKRWLNLQSSERKKLCARAGPHMLRKMAARFTRLLQLDLSQSVSRSFYPGVTNSDLSVIANGFTCLRLLNLQNCKGVTDAGMVEIGCGLSLLQSLDVSYCRKLTDKGLSAVALGCHDLRSLHLAGCRFITDGLLKALSENCLNLEDLGLQGCTNITDSGLTVLVRGCQLIKHLDINKCSNVGDGGISTVSQACAATLKTLKLLDCYKVGDESILSLARFCRNLETLIIGGCRSISDESIKSLASACNHSLKNLRMDWCLNISDSSLNCILSKCRNLEALDIGCCEEVTDDAFQGLDDGGPELKLKLLKVSNCPRITVTGIGLVLKSCNSLEYLDVRSCPHVTKVGCEEAGLQFPGCCKVNFVGSLSEPDLLS</sequence>
<evidence type="ECO:0000313" key="2">
    <source>
        <dbReference type="EMBL" id="KAK6921487.1"/>
    </source>
</evidence>
<evidence type="ECO:0000313" key="3">
    <source>
        <dbReference type="Proteomes" id="UP001370490"/>
    </source>
</evidence>
<dbReference type="InterPro" id="IPR032675">
    <property type="entry name" value="LRR_dom_sf"/>
</dbReference>
<keyword evidence="3" id="KW-1185">Reference proteome</keyword>
<dbReference type="Proteomes" id="UP001370490">
    <property type="component" value="Unassembled WGS sequence"/>
</dbReference>
<dbReference type="Pfam" id="PF25372">
    <property type="entry name" value="DUF7885"/>
    <property type="match status" value="1"/>
</dbReference>
<dbReference type="Pfam" id="PF13516">
    <property type="entry name" value="LRR_6"/>
    <property type="match status" value="3"/>
</dbReference>
<dbReference type="GO" id="GO:0031146">
    <property type="term" value="P:SCF-dependent proteasomal ubiquitin-dependent protein catabolic process"/>
    <property type="evidence" value="ECO:0007669"/>
    <property type="project" value="TreeGrafter"/>
</dbReference>
<evidence type="ECO:0000259" key="1">
    <source>
        <dbReference type="Pfam" id="PF25372"/>
    </source>
</evidence>
<dbReference type="GO" id="GO:0019005">
    <property type="term" value="C:SCF ubiquitin ligase complex"/>
    <property type="evidence" value="ECO:0007669"/>
    <property type="project" value="TreeGrafter"/>
</dbReference>
<name>A0AAN8V2H3_9MAGN</name>
<dbReference type="SUPFAM" id="SSF52047">
    <property type="entry name" value="RNI-like"/>
    <property type="match status" value="1"/>
</dbReference>
<reference evidence="2 3" key="1">
    <citation type="submission" date="2023-12" db="EMBL/GenBank/DDBJ databases">
        <title>A high-quality genome assembly for Dillenia turbinata (Dilleniales).</title>
        <authorList>
            <person name="Chanderbali A."/>
        </authorList>
    </citation>
    <scope>NUCLEOTIDE SEQUENCE [LARGE SCALE GENOMIC DNA]</scope>
    <source>
        <strain evidence="2">LSX21</strain>
        <tissue evidence="2">Leaf</tissue>
    </source>
</reference>
<dbReference type="SMART" id="SM00367">
    <property type="entry name" value="LRR_CC"/>
    <property type="match status" value="11"/>
</dbReference>
<dbReference type="InterPro" id="IPR057207">
    <property type="entry name" value="FBXL15_LRR"/>
</dbReference>
<organism evidence="2 3">
    <name type="scientific">Dillenia turbinata</name>
    <dbReference type="NCBI Taxonomy" id="194707"/>
    <lineage>
        <taxon>Eukaryota</taxon>
        <taxon>Viridiplantae</taxon>
        <taxon>Streptophyta</taxon>
        <taxon>Embryophyta</taxon>
        <taxon>Tracheophyta</taxon>
        <taxon>Spermatophyta</taxon>
        <taxon>Magnoliopsida</taxon>
        <taxon>eudicotyledons</taxon>
        <taxon>Gunneridae</taxon>
        <taxon>Pentapetalae</taxon>
        <taxon>Dilleniales</taxon>
        <taxon>Dilleniaceae</taxon>
        <taxon>Dillenia</taxon>
    </lineage>
</organism>
<proteinExistence type="predicted"/>
<feature type="domain" description="F-box/LRR-repeat protein 15-like leucin rich repeat" evidence="1">
    <location>
        <begin position="181"/>
        <end position="391"/>
    </location>
</feature>